<evidence type="ECO:0000313" key="2">
    <source>
        <dbReference type="Proteomes" id="UP001281147"/>
    </source>
</evidence>
<dbReference type="Proteomes" id="UP001281147">
    <property type="component" value="Unassembled WGS sequence"/>
</dbReference>
<sequence>MAATAKAEQPPKEVPANERFFRSFQHEVSDIQKQMERLESRGTSGGERADAVDHCLASIARLSNEVKDASSYLPAYDQRTYGDAIKALSSKLQELRTSFAPRQKFSFKSGPSMFKAKKNDSALNLNDAAELASERRSHTGVVPDASNESSLLTTPAESRSPATELDDKESESGLAEIPSTEDFSRIRQPSFSQSTSVAIGPHDGVHIILPSSAAHATSSGTLSMLHHCIVDMTTPTSVGTPFAGLTLKNIKESLIVCGHVNGAAHLTKVSNSVIVVASRQFRMHESHNCDVYLLTTSRPIIEDCSGIRFAPLPETYMTENDRQIDNQWQQVDDFKWLRSEPSPNWSVLENSKRIEAQVWNDVVPGGPQLGTEEILRAVHISG</sequence>
<name>A0ACC3M9W6_9PEZI</name>
<reference evidence="1" key="1">
    <citation type="submission" date="2023-07" db="EMBL/GenBank/DDBJ databases">
        <title>Black Yeasts Isolated from many extreme environments.</title>
        <authorList>
            <person name="Coleine C."/>
            <person name="Stajich J.E."/>
            <person name="Selbmann L."/>
        </authorList>
    </citation>
    <scope>NUCLEOTIDE SEQUENCE</scope>
    <source>
        <strain evidence="1">CCFEE 5714</strain>
    </source>
</reference>
<evidence type="ECO:0000313" key="1">
    <source>
        <dbReference type="EMBL" id="KAK3679098.1"/>
    </source>
</evidence>
<comment type="caution">
    <text evidence="1">The sequence shown here is derived from an EMBL/GenBank/DDBJ whole genome shotgun (WGS) entry which is preliminary data.</text>
</comment>
<keyword evidence="2" id="KW-1185">Reference proteome</keyword>
<dbReference type="EMBL" id="JAUTXU010000530">
    <property type="protein sequence ID" value="KAK3679098.1"/>
    <property type="molecule type" value="Genomic_DNA"/>
</dbReference>
<protein>
    <submittedName>
        <fullName evidence="1">Uncharacterized protein</fullName>
    </submittedName>
</protein>
<accession>A0ACC3M9W6</accession>
<organism evidence="1 2">
    <name type="scientific">Vermiconidia calcicola</name>
    <dbReference type="NCBI Taxonomy" id="1690605"/>
    <lineage>
        <taxon>Eukaryota</taxon>
        <taxon>Fungi</taxon>
        <taxon>Dikarya</taxon>
        <taxon>Ascomycota</taxon>
        <taxon>Pezizomycotina</taxon>
        <taxon>Dothideomycetes</taxon>
        <taxon>Dothideomycetidae</taxon>
        <taxon>Mycosphaerellales</taxon>
        <taxon>Extremaceae</taxon>
        <taxon>Vermiconidia</taxon>
    </lineage>
</organism>
<gene>
    <name evidence="1" type="ORF">LTR37_021453</name>
</gene>
<proteinExistence type="predicted"/>